<keyword evidence="4" id="KW-1185">Reference proteome</keyword>
<accession>A0AAI9ZCN5</accession>
<dbReference type="AlphaFoldDB" id="A0AAI9ZCN5"/>
<organism evidence="3 4">
    <name type="scientific">Colletotrichum phormii</name>
    <dbReference type="NCBI Taxonomy" id="359342"/>
    <lineage>
        <taxon>Eukaryota</taxon>
        <taxon>Fungi</taxon>
        <taxon>Dikarya</taxon>
        <taxon>Ascomycota</taxon>
        <taxon>Pezizomycotina</taxon>
        <taxon>Sordariomycetes</taxon>
        <taxon>Hypocreomycetidae</taxon>
        <taxon>Glomerellales</taxon>
        <taxon>Glomerellaceae</taxon>
        <taxon>Colletotrichum</taxon>
        <taxon>Colletotrichum acutatum species complex</taxon>
    </lineage>
</organism>
<dbReference type="EMBL" id="JAHMHQ010000039">
    <property type="protein sequence ID" value="KAK1622092.1"/>
    <property type="molecule type" value="Genomic_DNA"/>
</dbReference>
<dbReference type="GeneID" id="85476517"/>
<feature type="signal peptide" evidence="2">
    <location>
        <begin position="1"/>
        <end position="21"/>
    </location>
</feature>
<dbReference type="Proteomes" id="UP001243989">
    <property type="component" value="Unassembled WGS sequence"/>
</dbReference>
<evidence type="ECO:0000256" key="2">
    <source>
        <dbReference type="SAM" id="SignalP"/>
    </source>
</evidence>
<keyword evidence="2" id="KW-0732">Signal</keyword>
<name>A0AAI9ZCN5_9PEZI</name>
<feature type="chain" id="PRO_5042588208" description="Secreted protein" evidence="2">
    <location>
        <begin position="22"/>
        <end position="78"/>
    </location>
</feature>
<gene>
    <name evidence="3" type="ORF">BDP81DRAFT_442189</name>
</gene>
<reference evidence="3" key="1">
    <citation type="submission" date="2021-06" db="EMBL/GenBank/DDBJ databases">
        <title>Comparative genomics, transcriptomics and evolutionary studies reveal genomic signatures of adaptation to plant cell wall in hemibiotrophic fungi.</title>
        <authorList>
            <consortium name="DOE Joint Genome Institute"/>
            <person name="Baroncelli R."/>
            <person name="Diaz J.F."/>
            <person name="Benocci T."/>
            <person name="Peng M."/>
            <person name="Battaglia E."/>
            <person name="Haridas S."/>
            <person name="Andreopoulos W."/>
            <person name="Labutti K."/>
            <person name="Pangilinan J."/>
            <person name="Floch G.L."/>
            <person name="Makela M.R."/>
            <person name="Henrissat B."/>
            <person name="Grigoriev I.V."/>
            <person name="Crouch J.A."/>
            <person name="De Vries R.P."/>
            <person name="Sukno S.A."/>
            <person name="Thon M.R."/>
        </authorList>
    </citation>
    <scope>NUCLEOTIDE SEQUENCE</scope>
    <source>
        <strain evidence="3">CBS 102054</strain>
    </source>
</reference>
<protein>
    <recommendedName>
        <fullName evidence="5">Secreted protein</fullName>
    </recommendedName>
</protein>
<dbReference type="RefSeq" id="XP_060438087.1">
    <property type="nucleotide sequence ID" value="XM_060591655.1"/>
</dbReference>
<sequence length="78" mass="8417">MKSTRAKCLFLTGSLFCVISSRPYARLLWDVLVARGNLSASLWLWSTDVPPRSHNPGTSLIQPDGSGMVSNPRLGAGT</sequence>
<evidence type="ECO:0000313" key="4">
    <source>
        <dbReference type="Proteomes" id="UP001243989"/>
    </source>
</evidence>
<feature type="region of interest" description="Disordered" evidence="1">
    <location>
        <begin position="54"/>
        <end position="78"/>
    </location>
</feature>
<evidence type="ECO:0000256" key="1">
    <source>
        <dbReference type="SAM" id="MobiDB-lite"/>
    </source>
</evidence>
<evidence type="ECO:0000313" key="3">
    <source>
        <dbReference type="EMBL" id="KAK1622092.1"/>
    </source>
</evidence>
<evidence type="ECO:0008006" key="5">
    <source>
        <dbReference type="Google" id="ProtNLM"/>
    </source>
</evidence>
<comment type="caution">
    <text evidence="3">The sequence shown here is derived from an EMBL/GenBank/DDBJ whole genome shotgun (WGS) entry which is preliminary data.</text>
</comment>
<proteinExistence type="predicted"/>